<protein>
    <submittedName>
        <fullName evidence="1">Uncharacterized protein</fullName>
    </submittedName>
</protein>
<reference evidence="1 2" key="1">
    <citation type="journal article" date="2019" name="Commun. Biol.">
        <title>The bagworm genome reveals a unique fibroin gene that provides high tensile strength.</title>
        <authorList>
            <person name="Kono N."/>
            <person name="Nakamura H."/>
            <person name="Ohtoshi R."/>
            <person name="Tomita M."/>
            <person name="Numata K."/>
            <person name="Arakawa K."/>
        </authorList>
    </citation>
    <scope>NUCLEOTIDE SEQUENCE [LARGE SCALE GENOMIC DNA]</scope>
</reference>
<dbReference type="AlphaFoldDB" id="A0A4C1TAN4"/>
<dbReference type="EMBL" id="BGZK01000046">
    <property type="protein sequence ID" value="GBP11522.1"/>
    <property type="molecule type" value="Genomic_DNA"/>
</dbReference>
<name>A0A4C1TAN4_EUMVA</name>
<proteinExistence type="predicted"/>
<comment type="caution">
    <text evidence="1">The sequence shown here is derived from an EMBL/GenBank/DDBJ whole genome shotgun (WGS) entry which is preliminary data.</text>
</comment>
<dbReference type="Proteomes" id="UP000299102">
    <property type="component" value="Unassembled WGS sequence"/>
</dbReference>
<evidence type="ECO:0000313" key="1">
    <source>
        <dbReference type="EMBL" id="GBP11522.1"/>
    </source>
</evidence>
<gene>
    <name evidence="1" type="ORF">EVAR_93003_1</name>
</gene>
<organism evidence="1 2">
    <name type="scientific">Eumeta variegata</name>
    <name type="common">Bagworm moth</name>
    <name type="synonym">Eumeta japonica</name>
    <dbReference type="NCBI Taxonomy" id="151549"/>
    <lineage>
        <taxon>Eukaryota</taxon>
        <taxon>Metazoa</taxon>
        <taxon>Ecdysozoa</taxon>
        <taxon>Arthropoda</taxon>
        <taxon>Hexapoda</taxon>
        <taxon>Insecta</taxon>
        <taxon>Pterygota</taxon>
        <taxon>Neoptera</taxon>
        <taxon>Endopterygota</taxon>
        <taxon>Lepidoptera</taxon>
        <taxon>Glossata</taxon>
        <taxon>Ditrysia</taxon>
        <taxon>Tineoidea</taxon>
        <taxon>Psychidae</taxon>
        <taxon>Oiketicinae</taxon>
        <taxon>Eumeta</taxon>
    </lineage>
</organism>
<sequence length="68" mass="7415">MSFSSSPSGRAAAARQLVQAFLCTLDLPEFAYVLISDIHYFDYKDNGSFGRSYVDACLGTALLRACGR</sequence>
<keyword evidence="2" id="KW-1185">Reference proteome</keyword>
<evidence type="ECO:0000313" key="2">
    <source>
        <dbReference type="Proteomes" id="UP000299102"/>
    </source>
</evidence>
<accession>A0A4C1TAN4</accession>